<keyword evidence="13" id="KW-0547">Nucleotide-binding</keyword>
<dbReference type="OrthoDB" id="9783413at2"/>
<comment type="function">
    <text evidence="9 10">Catalyzes the synthesis of 5,6-dihydrouridine (D), a modified base found in the D-loop of most tRNAs, via the reduction of the C5-C6 double bond in target uridines. Specifically modifies U20 and U20a in tRNAs.</text>
</comment>
<comment type="caution">
    <text evidence="10">Lacks conserved residue(s) required for the propagation of feature annotation.</text>
</comment>
<evidence type="ECO:0000256" key="7">
    <source>
        <dbReference type="ARBA" id="ARBA00022884"/>
    </source>
</evidence>
<keyword evidence="3 10" id="KW-0285">Flavoprotein</keyword>
<evidence type="ECO:0000256" key="11">
    <source>
        <dbReference type="PIRNR" id="PIRNR006621"/>
    </source>
</evidence>
<evidence type="ECO:0000256" key="13">
    <source>
        <dbReference type="PIRSR" id="PIRSR006621-2"/>
    </source>
</evidence>
<comment type="catalytic activity">
    <reaction evidence="10">
        <text>5,6-dihydrouridine(20) in tRNA + NADP(+) = uridine(20) in tRNA + NADPH + H(+)</text>
        <dbReference type="Rhea" id="RHEA:53336"/>
        <dbReference type="Rhea" id="RHEA-COMP:13533"/>
        <dbReference type="Rhea" id="RHEA-COMP:13534"/>
        <dbReference type="ChEBI" id="CHEBI:15378"/>
        <dbReference type="ChEBI" id="CHEBI:57783"/>
        <dbReference type="ChEBI" id="CHEBI:58349"/>
        <dbReference type="ChEBI" id="CHEBI:65315"/>
        <dbReference type="ChEBI" id="CHEBI:74443"/>
        <dbReference type="EC" id="1.3.1.91"/>
    </reaction>
</comment>
<dbReference type="NCBIfam" id="TIGR00742">
    <property type="entry name" value="yjbN"/>
    <property type="match status" value="1"/>
</dbReference>
<feature type="binding site" evidence="10 13">
    <location>
        <begin position="240"/>
        <end position="241"/>
    </location>
    <ligand>
        <name>FMN</name>
        <dbReference type="ChEBI" id="CHEBI:58210"/>
    </ligand>
</feature>
<dbReference type="GO" id="GO:0010181">
    <property type="term" value="F:FMN binding"/>
    <property type="evidence" value="ECO:0007669"/>
    <property type="project" value="UniProtKB-UniRule"/>
</dbReference>
<dbReference type="AlphaFoldDB" id="Q2SJJ8"/>
<dbReference type="eggNOG" id="COG0042">
    <property type="taxonomic scope" value="Bacteria"/>
</dbReference>
<dbReference type="PANTHER" id="PTHR42907">
    <property type="entry name" value="FMN-LINKED OXIDOREDUCTASES SUPERFAMILY PROTEIN"/>
    <property type="match status" value="1"/>
</dbReference>
<feature type="site" description="Interacts with tRNA" evidence="10">
    <location>
        <position position="193"/>
    </location>
</feature>
<evidence type="ECO:0000256" key="12">
    <source>
        <dbReference type="PIRSR" id="PIRSR006621-1"/>
    </source>
</evidence>
<keyword evidence="8 10" id="KW-0560">Oxidoreductase</keyword>
<evidence type="ECO:0000256" key="3">
    <source>
        <dbReference type="ARBA" id="ARBA00022630"/>
    </source>
</evidence>
<evidence type="ECO:0000256" key="10">
    <source>
        <dbReference type="HAMAP-Rule" id="MF_02041"/>
    </source>
</evidence>
<dbReference type="Proteomes" id="UP000000238">
    <property type="component" value="Chromosome"/>
</dbReference>
<feature type="binding site" evidence="10 13">
    <location>
        <position position="77"/>
    </location>
    <ligand>
        <name>FMN</name>
        <dbReference type="ChEBI" id="CHEBI:58210"/>
    </ligand>
</feature>
<sequence>MSTKSSTKRINSGISGLRRFSVAPMMDWTDRHYRYLARLLSRHTYLYTEMVTTGAIIHGDRNRFLDFNAEEHPIAVQLGGSNPDELKECAKICEDWGYDEINLNVGCPSDRVQNNMIGACLMGYPERVAECVAAMCSAVSIPVTVKHRIGIDDQDSEEFLLNFVRTVKAAGCSTFIIHARKAILKGLSPKENREIPPLIYPRAYLIKQTFPELEIIINGGIKTMDESESHLQEVDGVMIGREAYQRPWMLADVDHRLFHCPPPSFSATDIGYQFLEYIERNYQNGVAVWHMARHALGLFHGQKGGKQFRRYLSENAIKRTASPTVFRDALDIVSSYKQSNSLNTASEAV</sequence>
<keyword evidence="16" id="KW-1185">Reference proteome</keyword>
<comment type="catalytic activity">
    <reaction evidence="10">
        <text>5,6-dihydrouridine(20a) in tRNA + NAD(+) = uridine(20a) in tRNA + NADH + H(+)</text>
        <dbReference type="Rhea" id="RHEA:53348"/>
        <dbReference type="Rhea" id="RHEA-COMP:13535"/>
        <dbReference type="Rhea" id="RHEA-COMP:13536"/>
        <dbReference type="ChEBI" id="CHEBI:15378"/>
        <dbReference type="ChEBI" id="CHEBI:57540"/>
        <dbReference type="ChEBI" id="CHEBI:57945"/>
        <dbReference type="ChEBI" id="CHEBI:65315"/>
        <dbReference type="ChEBI" id="CHEBI:74443"/>
    </reaction>
</comment>
<comment type="cofactor">
    <cofactor evidence="1 10 11 13">
        <name>FMN</name>
        <dbReference type="ChEBI" id="CHEBI:58210"/>
    </cofactor>
</comment>
<keyword evidence="2 10" id="KW-0820">tRNA-binding</keyword>
<evidence type="ECO:0000256" key="4">
    <source>
        <dbReference type="ARBA" id="ARBA00022643"/>
    </source>
</evidence>
<reference evidence="15 16" key="1">
    <citation type="journal article" date="2005" name="Nucleic Acids Res.">
        <title>Genomic blueprint of Hahella chejuensis, a marine microbe producing an algicidal agent.</title>
        <authorList>
            <person name="Jeong H."/>
            <person name="Yim J.H."/>
            <person name="Lee C."/>
            <person name="Choi S.-H."/>
            <person name="Park Y.K."/>
            <person name="Yoon S.H."/>
            <person name="Hur C.-G."/>
            <person name="Kang H.-Y."/>
            <person name="Kim D."/>
            <person name="Lee H.H."/>
            <person name="Park K.H."/>
            <person name="Park S.-H."/>
            <person name="Park H.-S."/>
            <person name="Lee H.K."/>
            <person name="Oh T.K."/>
            <person name="Kim J.F."/>
        </authorList>
    </citation>
    <scope>NUCLEOTIDE SEQUENCE [LARGE SCALE GENOMIC DNA]</scope>
    <source>
        <strain evidence="15 16">KCTC 2396</strain>
    </source>
</reference>
<evidence type="ECO:0000256" key="2">
    <source>
        <dbReference type="ARBA" id="ARBA00022555"/>
    </source>
</evidence>
<evidence type="ECO:0000313" key="16">
    <source>
        <dbReference type="Proteomes" id="UP000000238"/>
    </source>
</evidence>
<evidence type="ECO:0000256" key="8">
    <source>
        <dbReference type="ARBA" id="ARBA00023002"/>
    </source>
</evidence>
<evidence type="ECO:0000256" key="6">
    <source>
        <dbReference type="ARBA" id="ARBA00022857"/>
    </source>
</evidence>
<keyword evidence="4 10" id="KW-0288">FMN</keyword>
<dbReference type="STRING" id="349521.HCH_02353"/>
<dbReference type="HAMAP" id="MF_02041">
    <property type="entry name" value="DusA_subfam"/>
    <property type="match status" value="1"/>
</dbReference>
<dbReference type="PROSITE" id="PS01136">
    <property type="entry name" value="UPF0034"/>
    <property type="match status" value="1"/>
</dbReference>
<gene>
    <name evidence="10" type="primary">dusA</name>
    <name evidence="15" type="ordered locus">HCH_02353</name>
</gene>
<name>Q2SJJ8_HAHCH</name>
<protein>
    <recommendedName>
        <fullName evidence="10">tRNA-dihydrouridine(20/20a) synthase</fullName>
        <ecNumber evidence="10">1.3.1.91</ecNumber>
    </recommendedName>
    <alternativeName>
        <fullName evidence="10">U20-specific dihydrouridine synthase</fullName>
        <shortName evidence="10">U20-specific Dus</shortName>
    </alternativeName>
    <alternativeName>
        <fullName evidence="10">tRNA-dihydrouridine synthase A</fullName>
    </alternativeName>
</protein>
<keyword evidence="7 10" id="KW-0694">RNA-binding</keyword>
<dbReference type="Gene3D" id="1.20.120.1460">
    <property type="match status" value="1"/>
</dbReference>
<dbReference type="InterPro" id="IPR035587">
    <property type="entry name" value="DUS-like_FMN-bd"/>
</dbReference>
<feature type="site" description="Interacts with tRNA; defines subfamily-specific binding signature" evidence="10">
    <location>
        <position position="190"/>
    </location>
</feature>
<proteinExistence type="inferred from homology"/>
<dbReference type="PIRSF" id="PIRSF006621">
    <property type="entry name" value="Dus"/>
    <property type="match status" value="1"/>
</dbReference>
<dbReference type="FunFam" id="3.20.20.70:FF:000083">
    <property type="entry name" value="tRNA-dihydrouridine(20/20a) synthase"/>
    <property type="match status" value="1"/>
</dbReference>
<dbReference type="InterPro" id="IPR013785">
    <property type="entry name" value="Aldolase_TIM"/>
</dbReference>
<evidence type="ECO:0000256" key="9">
    <source>
        <dbReference type="ARBA" id="ARBA00058013"/>
    </source>
</evidence>
<feature type="active site" description="Proton donor" evidence="10 12">
    <location>
        <position position="107"/>
    </location>
</feature>
<dbReference type="GO" id="GO:0102266">
    <property type="term" value="F:tRNA-dihydrouridine20a synthase activity"/>
    <property type="evidence" value="ECO:0007669"/>
    <property type="project" value="RHEA"/>
</dbReference>
<dbReference type="HOGENOM" id="CLU_013299_2_1_6"/>
<keyword evidence="5 10" id="KW-0819">tRNA processing</keyword>
<evidence type="ECO:0000259" key="14">
    <source>
        <dbReference type="Pfam" id="PF01207"/>
    </source>
</evidence>
<dbReference type="GO" id="GO:0050660">
    <property type="term" value="F:flavin adenine dinucleotide binding"/>
    <property type="evidence" value="ECO:0007669"/>
    <property type="project" value="InterPro"/>
</dbReference>
<evidence type="ECO:0000256" key="5">
    <source>
        <dbReference type="ARBA" id="ARBA00022694"/>
    </source>
</evidence>
<comment type="similarity">
    <text evidence="11">Belongs to the dus family.</text>
</comment>
<feature type="binding site" evidence="10 13">
    <location>
        <begin position="24"/>
        <end position="26"/>
    </location>
    <ligand>
        <name>FMN</name>
        <dbReference type="ChEBI" id="CHEBI:58210"/>
    </ligand>
</feature>
<dbReference type="InterPro" id="IPR001269">
    <property type="entry name" value="DUS_fam"/>
</dbReference>
<dbReference type="GO" id="GO:0102264">
    <property type="term" value="F:tRNA-dihydrouridine20 synthase activity"/>
    <property type="evidence" value="ECO:0007669"/>
    <property type="project" value="UniProtKB-EC"/>
</dbReference>
<dbReference type="InterPro" id="IPR004653">
    <property type="entry name" value="DusA"/>
</dbReference>
<comment type="catalytic activity">
    <reaction evidence="10">
        <text>5,6-dihydrouridine(20a) in tRNA + NADP(+) = uridine(20a) in tRNA + NADPH + H(+)</text>
        <dbReference type="Rhea" id="RHEA:53344"/>
        <dbReference type="Rhea" id="RHEA-COMP:13535"/>
        <dbReference type="Rhea" id="RHEA-COMP:13536"/>
        <dbReference type="ChEBI" id="CHEBI:15378"/>
        <dbReference type="ChEBI" id="CHEBI:57783"/>
        <dbReference type="ChEBI" id="CHEBI:58349"/>
        <dbReference type="ChEBI" id="CHEBI:65315"/>
        <dbReference type="ChEBI" id="CHEBI:74443"/>
    </reaction>
</comment>
<feature type="binding site" evidence="10 13">
    <location>
        <position position="146"/>
    </location>
    <ligand>
        <name>FMN</name>
        <dbReference type="ChEBI" id="CHEBI:58210"/>
    </ligand>
</feature>
<evidence type="ECO:0000256" key="1">
    <source>
        <dbReference type="ARBA" id="ARBA00001917"/>
    </source>
</evidence>
<dbReference type="Gene3D" id="3.20.20.70">
    <property type="entry name" value="Aldolase class I"/>
    <property type="match status" value="1"/>
</dbReference>
<dbReference type="EMBL" id="CP000155">
    <property type="protein sequence ID" value="ABC29176.1"/>
    <property type="molecule type" value="Genomic_DNA"/>
</dbReference>
<dbReference type="NCBIfam" id="NF008774">
    <property type="entry name" value="PRK11815.1"/>
    <property type="match status" value="1"/>
</dbReference>
<evidence type="ECO:0000313" key="15">
    <source>
        <dbReference type="EMBL" id="ABC29176.1"/>
    </source>
</evidence>
<dbReference type="GO" id="GO:0000049">
    <property type="term" value="F:tRNA binding"/>
    <property type="evidence" value="ECO:0007669"/>
    <property type="project" value="UniProtKB-UniRule"/>
</dbReference>
<dbReference type="Pfam" id="PF01207">
    <property type="entry name" value="Dus"/>
    <property type="match status" value="1"/>
</dbReference>
<dbReference type="EC" id="1.3.1.91" evidence="10"/>
<dbReference type="KEGG" id="hch:HCH_02353"/>
<feature type="binding site" evidence="10 13">
    <location>
        <position position="178"/>
    </location>
    <ligand>
        <name>FMN</name>
        <dbReference type="ChEBI" id="CHEBI:58210"/>
    </ligand>
</feature>
<dbReference type="InterPro" id="IPR018517">
    <property type="entry name" value="tRNA_hU_synthase_CS"/>
</dbReference>
<dbReference type="PANTHER" id="PTHR42907:SF1">
    <property type="entry name" value="FMN-LINKED OXIDOREDUCTASES SUPERFAMILY PROTEIN"/>
    <property type="match status" value="1"/>
</dbReference>
<keyword evidence="6 10" id="KW-0521">NADP</keyword>
<feature type="site" description="Interacts with tRNA" evidence="10">
    <location>
        <position position="104"/>
    </location>
</feature>
<dbReference type="CDD" id="cd02801">
    <property type="entry name" value="DUS_like_FMN"/>
    <property type="match status" value="1"/>
</dbReference>
<dbReference type="SUPFAM" id="SSF51395">
    <property type="entry name" value="FMN-linked oxidoreductases"/>
    <property type="match status" value="1"/>
</dbReference>
<feature type="site" description="Interacts with tRNA; defines subfamily-specific binding signature" evidence="10">
    <location>
        <position position="309"/>
    </location>
</feature>
<comment type="similarity">
    <text evidence="10">Belongs to the Dus family. DusA subfamily.</text>
</comment>
<accession>Q2SJJ8</accession>
<feature type="domain" description="DUS-like FMN-binding" evidence="14">
    <location>
        <begin position="22"/>
        <end position="322"/>
    </location>
</feature>
<organism evidence="15 16">
    <name type="scientific">Hahella chejuensis (strain KCTC 2396)</name>
    <dbReference type="NCBI Taxonomy" id="349521"/>
    <lineage>
        <taxon>Bacteria</taxon>
        <taxon>Pseudomonadati</taxon>
        <taxon>Pseudomonadota</taxon>
        <taxon>Gammaproteobacteria</taxon>
        <taxon>Oceanospirillales</taxon>
        <taxon>Hahellaceae</taxon>
        <taxon>Hahella</taxon>
    </lineage>
</organism>
<dbReference type="RefSeq" id="WP_011396245.1">
    <property type="nucleotide sequence ID" value="NC_007645.1"/>
</dbReference>
<feature type="binding site" evidence="10 13">
    <location>
        <begin position="218"/>
        <end position="220"/>
    </location>
    <ligand>
        <name>FMN</name>
        <dbReference type="ChEBI" id="CHEBI:58210"/>
    </ligand>
</feature>
<comment type="catalytic activity">
    <reaction evidence="10">
        <text>5,6-dihydrouridine(20) in tRNA + NAD(+) = uridine(20) in tRNA + NADH + H(+)</text>
        <dbReference type="Rhea" id="RHEA:53340"/>
        <dbReference type="Rhea" id="RHEA-COMP:13533"/>
        <dbReference type="Rhea" id="RHEA-COMP:13534"/>
        <dbReference type="ChEBI" id="CHEBI:15378"/>
        <dbReference type="ChEBI" id="CHEBI:57540"/>
        <dbReference type="ChEBI" id="CHEBI:57945"/>
        <dbReference type="ChEBI" id="CHEBI:65315"/>
        <dbReference type="ChEBI" id="CHEBI:74443"/>
        <dbReference type="EC" id="1.3.1.91"/>
    </reaction>
</comment>